<reference evidence="1 2" key="1">
    <citation type="submission" date="2017-08" db="EMBL/GenBank/DDBJ databases">
        <title>Identification and genetic characteristics of simultaneous BTEX- and naphthalene-degrading Paraburkholderia sp. BN5 isolated from petroleum-contaminated soil.</title>
        <authorList>
            <person name="Lee Y."/>
            <person name="Jeon C.O."/>
        </authorList>
    </citation>
    <scope>NUCLEOTIDE SEQUENCE [LARGE SCALE GENOMIC DNA]</scope>
    <source>
        <strain evidence="1 2">BN5</strain>
    </source>
</reference>
<accession>A0A248VJI6</accession>
<dbReference type="RefSeq" id="WP_095419018.1">
    <property type="nucleotide sequence ID" value="NZ_CP022989.1"/>
</dbReference>
<dbReference type="AlphaFoldDB" id="A0A248VJI6"/>
<dbReference type="EMBL" id="CP022989">
    <property type="protein sequence ID" value="ASV98994.1"/>
    <property type="molecule type" value="Genomic_DNA"/>
</dbReference>
<keyword evidence="2" id="KW-1185">Reference proteome</keyword>
<name>A0A248VJI6_9BURK</name>
<evidence type="ECO:0000313" key="2">
    <source>
        <dbReference type="Proteomes" id="UP000215158"/>
    </source>
</evidence>
<sequence>MDKNQALILLRGLLGEITTSTDSAALDRYGSLREVDAKVREAKHVFEAVEGLPRTFVGEMSTDTDFDVQSRRVRLEALAGYIRSAIKFIESGSIAKPQKVILSPPDVSKLTVTLPNLKDAIERRWREAQKCIHVECFTSAVIMMGSILEGLLLARANLAPAEAYQSPKAPRDRQDKVPAIQDWSLNSLIDVAVDVGWLKTDRGKFGHALRESRNVVHPWVEVTTRANFDLATCKTSWGVLEASVDDLLASVR</sequence>
<dbReference type="KEGG" id="parb:CJU94_13010"/>
<dbReference type="Proteomes" id="UP000215158">
    <property type="component" value="Chromosome 1"/>
</dbReference>
<protein>
    <recommendedName>
        <fullName evidence="3">DUF4145 domain-containing protein</fullName>
    </recommendedName>
</protein>
<evidence type="ECO:0008006" key="3">
    <source>
        <dbReference type="Google" id="ProtNLM"/>
    </source>
</evidence>
<gene>
    <name evidence="1" type="ORF">CJU94_13010</name>
</gene>
<proteinExistence type="predicted"/>
<evidence type="ECO:0000313" key="1">
    <source>
        <dbReference type="EMBL" id="ASV98994.1"/>
    </source>
</evidence>
<organism evidence="1 2">
    <name type="scientific">Paraburkholderia aromaticivorans</name>
    <dbReference type="NCBI Taxonomy" id="2026199"/>
    <lineage>
        <taxon>Bacteria</taxon>
        <taxon>Pseudomonadati</taxon>
        <taxon>Pseudomonadota</taxon>
        <taxon>Betaproteobacteria</taxon>
        <taxon>Burkholderiales</taxon>
        <taxon>Burkholderiaceae</taxon>
        <taxon>Paraburkholderia</taxon>
    </lineage>
</organism>
<dbReference type="OrthoDB" id="6121546at2"/>